<dbReference type="KEGG" id="cpat:CLPA_c04640"/>
<evidence type="ECO:0000313" key="4">
    <source>
        <dbReference type="Proteomes" id="UP000030905"/>
    </source>
</evidence>
<sequence>MVNKHKVKNNQYERLGIRKNINGDFEYIDPSEKNKSKYESIKKYTRP</sequence>
<protein>
    <submittedName>
        <fullName evidence="1">Uncharacterized protein</fullName>
    </submittedName>
</protein>
<accession>A0A0H3IZU4</accession>
<evidence type="ECO:0000313" key="1">
    <source>
        <dbReference type="EMBL" id="AJA50552.1"/>
    </source>
</evidence>
<dbReference type="EMBL" id="CP009268">
    <property type="protein sequence ID" value="AJA50552.1"/>
    <property type="molecule type" value="Genomic_DNA"/>
</dbReference>
<keyword evidence="4" id="KW-1185">Reference proteome</keyword>
<dbReference type="PATRIC" id="fig|1262449.3.peg.355"/>
<organism evidence="1 4">
    <name type="scientific">Clostridium pasteurianum DSM 525 = ATCC 6013</name>
    <dbReference type="NCBI Taxonomy" id="1262449"/>
    <lineage>
        <taxon>Bacteria</taxon>
        <taxon>Bacillati</taxon>
        <taxon>Bacillota</taxon>
        <taxon>Clostridia</taxon>
        <taxon>Eubacteriales</taxon>
        <taxon>Clostridiaceae</taxon>
        <taxon>Clostridium</taxon>
    </lineage>
</organism>
<gene>
    <name evidence="1" type="ORF">CLPA_c04640</name>
    <name evidence="2" type="ORF">CP6013_02684</name>
</gene>
<dbReference type="Proteomes" id="UP000030905">
    <property type="component" value="Chromosome"/>
</dbReference>
<dbReference type="KEGG" id="cpae:CPAST_c04640"/>
<dbReference type="Proteomes" id="UP000028042">
    <property type="component" value="Unassembled WGS sequence"/>
</dbReference>
<reference evidence="2" key="2">
    <citation type="submission" date="2015-10" db="EMBL/GenBank/DDBJ databases">
        <title>Improved Draft Genome Sequence of Clostridium pasteurianum Strain ATCC 6013 (DSM 525) Using a Hybrid Next-Generation Sequencing Approach.</title>
        <authorList>
            <person name="Pyne M.E."/>
            <person name="Utturkar S.M."/>
            <person name="Brown S.D."/>
            <person name="Moo-Young M."/>
            <person name="Chung D.A."/>
            <person name="Chou P.C."/>
        </authorList>
    </citation>
    <scope>NUCLEOTIDE SEQUENCE</scope>
    <source>
        <strain evidence="2">ATCC 6013</strain>
    </source>
</reference>
<proteinExistence type="predicted"/>
<evidence type="ECO:0000313" key="2">
    <source>
        <dbReference type="EMBL" id="KRU13436.1"/>
    </source>
</evidence>
<name>A0A0H3IZU4_CLOPA</name>
<dbReference type="AlphaFoldDB" id="A0A0H3IZU4"/>
<dbReference type="RefSeq" id="WP_004455145.1">
    <property type="nucleotide sequence ID" value="NZ_ANZB01000001.1"/>
</dbReference>
<reference evidence="1 4" key="1">
    <citation type="journal article" date="2015" name="Genome Announc.">
        <title>Complete Genome Sequence of the Nitrogen-Fixing and Solvent-Producing Clostridium pasteurianum DSM 525.</title>
        <authorList>
            <person name="Poehlein A."/>
            <person name="Grosse-Honebrink A."/>
            <person name="Zhang Y."/>
            <person name="Minton N.P."/>
            <person name="Daniel R."/>
        </authorList>
    </citation>
    <scope>NUCLEOTIDE SEQUENCE [LARGE SCALE GENOMIC DNA]</scope>
    <source>
        <strain evidence="1">DSM 525</strain>
        <strain evidence="4">DSM 525 / ATCC 6013</strain>
    </source>
</reference>
<dbReference type="EMBL" id="JPGY02000001">
    <property type="protein sequence ID" value="KRU13436.1"/>
    <property type="molecule type" value="Genomic_DNA"/>
</dbReference>
<reference evidence="2 3" key="3">
    <citation type="journal article" name="Genome Announc.">
        <title>Improved Draft Genome Sequence of Clostridium pasteurianum Strain ATCC 6013 (DSM 525) Using a Hybrid Next-Generation Sequencing Approach.</title>
        <authorList>
            <person name="Pyne M.E."/>
            <person name="Utturkar S."/>
            <person name="Brown S.D."/>
            <person name="Moo-Young M."/>
            <person name="Chung D.A."/>
            <person name="Chou C.P."/>
        </authorList>
    </citation>
    <scope>NUCLEOTIDE SEQUENCE [LARGE SCALE GENOMIC DNA]</scope>
    <source>
        <strain evidence="2 3">ATCC 6013</strain>
    </source>
</reference>
<dbReference type="GeneID" id="93076262"/>
<evidence type="ECO:0000313" key="3">
    <source>
        <dbReference type="Proteomes" id="UP000028042"/>
    </source>
</evidence>